<keyword evidence="2" id="KW-1185">Reference proteome</keyword>
<evidence type="ECO:0000313" key="2">
    <source>
        <dbReference type="Proteomes" id="UP001242732"/>
    </source>
</evidence>
<evidence type="ECO:0000313" key="1">
    <source>
        <dbReference type="EMBL" id="WIY47382.1"/>
    </source>
</evidence>
<dbReference type="Proteomes" id="UP001242732">
    <property type="component" value="Chromosome"/>
</dbReference>
<dbReference type="GeneID" id="79793266"/>
<name>A0ABY9AKB4_PARCI</name>
<sequence length="236" mass="27189">MMKMEFTRDAVLARITEGPVRTLDLAGSRNHEVRQRLRAILEALKAEDLIRSVYIEGIPHLVLKDWDFTDELKLEILTNRSRRMMDGCLEWPGYLDPRRGPMACIGKDSAPTSVRRTIWQIKRGPLGYQQTVRVDCENDRCVEYQHMYLGRREDKAIGKSVTQLQRARIARAKQRTGKLDWEKVRAIRARIDAGATDGELAREYGVAKPTIADVRKHRSWREEGGMFTALIARRTA</sequence>
<proteinExistence type="predicted"/>
<protein>
    <submittedName>
        <fullName evidence="1">Uncharacterized protein</fullName>
    </submittedName>
</protein>
<gene>
    <name evidence="1" type="ORF">QRO08_16260</name>
</gene>
<organism evidence="1 2">
    <name type="scientific">Paracidovorax citrulli</name>
    <name type="common">Acidovorax citrulli</name>
    <dbReference type="NCBI Taxonomy" id="80869"/>
    <lineage>
        <taxon>Bacteria</taxon>
        <taxon>Pseudomonadati</taxon>
        <taxon>Pseudomonadota</taxon>
        <taxon>Betaproteobacteria</taxon>
        <taxon>Burkholderiales</taxon>
        <taxon>Comamonadaceae</taxon>
        <taxon>Paracidovorax</taxon>
    </lineage>
</organism>
<dbReference type="RefSeq" id="WP_011794828.1">
    <property type="nucleotide sequence ID" value="NZ_CP023687.1"/>
</dbReference>
<accession>A0ABY9AKB4</accession>
<reference evidence="1 2" key="1">
    <citation type="submission" date="2023-06" db="EMBL/GenBank/DDBJ databases">
        <authorList>
            <person name="Ham H."/>
            <person name="Park D.S."/>
        </authorList>
    </citation>
    <scope>NUCLEOTIDE SEQUENCE [LARGE SCALE GENOMIC DNA]</scope>
    <source>
        <strain evidence="1 2">KACC 17005</strain>
    </source>
</reference>
<dbReference type="EMBL" id="CP127363">
    <property type="protein sequence ID" value="WIY47382.1"/>
    <property type="molecule type" value="Genomic_DNA"/>
</dbReference>